<proteinExistence type="predicted"/>
<sequence>MPHHYGHQYASLSRVTDESQIKGKKYKVFEYGEESESFPEGGGDKSGRI</sequence>
<evidence type="ECO:0000256" key="1">
    <source>
        <dbReference type="SAM" id="MobiDB-lite"/>
    </source>
</evidence>
<keyword evidence="3" id="KW-1185">Reference proteome</keyword>
<gene>
    <name evidence="2" type="ORF">DSLASN_06650</name>
</gene>
<feature type="region of interest" description="Disordered" evidence="1">
    <location>
        <begin position="1"/>
        <end position="20"/>
    </location>
</feature>
<reference evidence="2 3" key="1">
    <citation type="submission" date="2021-02" db="EMBL/GenBank/DDBJ databases">
        <title>Complete genome of Desulfoluna sp. strain ASN36.</title>
        <authorList>
            <person name="Takahashi A."/>
            <person name="Kojima H."/>
            <person name="Fukui M."/>
        </authorList>
    </citation>
    <scope>NUCLEOTIDE SEQUENCE [LARGE SCALE GENOMIC DNA]</scope>
    <source>
        <strain evidence="2 3">ASN36</strain>
    </source>
</reference>
<organism evidence="2 3">
    <name type="scientific">Desulfoluna limicola</name>
    <dbReference type="NCBI Taxonomy" id="2810562"/>
    <lineage>
        <taxon>Bacteria</taxon>
        <taxon>Pseudomonadati</taxon>
        <taxon>Thermodesulfobacteriota</taxon>
        <taxon>Desulfobacteria</taxon>
        <taxon>Desulfobacterales</taxon>
        <taxon>Desulfolunaceae</taxon>
        <taxon>Desulfoluna</taxon>
    </lineage>
</organism>
<evidence type="ECO:0000313" key="3">
    <source>
        <dbReference type="Proteomes" id="UP001320148"/>
    </source>
</evidence>
<evidence type="ECO:0000313" key="2">
    <source>
        <dbReference type="EMBL" id="BCS95033.1"/>
    </source>
</evidence>
<name>A0ABN6EXE4_9BACT</name>
<accession>A0ABN6EXE4</accession>
<dbReference type="EMBL" id="AP024488">
    <property type="protein sequence ID" value="BCS95033.1"/>
    <property type="molecule type" value="Genomic_DNA"/>
</dbReference>
<protein>
    <submittedName>
        <fullName evidence="2">Uncharacterized protein</fullName>
    </submittedName>
</protein>
<dbReference type="Proteomes" id="UP001320148">
    <property type="component" value="Chromosome"/>
</dbReference>